<dbReference type="EMBL" id="CM029045">
    <property type="protein sequence ID" value="KAG2601269.1"/>
    <property type="molecule type" value="Genomic_DNA"/>
</dbReference>
<organism evidence="2 3">
    <name type="scientific">Panicum virgatum</name>
    <name type="common">Blackwell switchgrass</name>
    <dbReference type="NCBI Taxonomy" id="38727"/>
    <lineage>
        <taxon>Eukaryota</taxon>
        <taxon>Viridiplantae</taxon>
        <taxon>Streptophyta</taxon>
        <taxon>Embryophyta</taxon>
        <taxon>Tracheophyta</taxon>
        <taxon>Spermatophyta</taxon>
        <taxon>Magnoliopsida</taxon>
        <taxon>Liliopsida</taxon>
        <taxon>Poales</taxon>
        <taxon>Poaceae</taxon>
        <taxon>PACMAD clade</taxon>
        <taxon>Panicoideae</taxon>
        <taxon>Panicodae</taxon>
        <taxon>Paniceae</taxon>
        <taxon>Panicinae</taxon>
        <taxon>Panicum</taxon>
        <taxon>Panicum sect. Hiantes</taxon>
    </lineage>
</organism>
<dbReference type="Proteomes" id="UP000823388">
    <property type="component" value="Chromosome 5K"/>
</dbReference>
<protein>
    <submittedName>
        <fullName evidence="2">Uncharacterized protein</fullName>
    </submittedName>
</protein>
<feature type="compositionally biased region" description="Basic residues" evidence="1">
    <location>
        <begin position="91"/>
        <end position="106"/>
    </location>
</feature>
<evidence type="ECO:0000313" key="2">
    <source>
        <dbReference type="EMBL" id="KAG2601269.1"/>
    </source>
</evidence>
<evidence type="ECO:0000256" key="1">
    <source>
        <dbReference type="SAM" id="MobiDB-lite"/>
    </source>
</evidence>
<reference evidence="2" key="1">
    <citation type="submission" date="2020-05" db="EMBL/GenBank/DDBJ databases">
        <title>WGS assembly of Panicum virgatum.</title>
        <authorList>
            <person name="Lovell J.T."/>
            <person name="Jenkins J."/>
            <person name="Shu S."/>
            <person name="Juenger T.E."/>
            <person name="Schmutz J."/>
        </authorList>
    </citation>
    <scope>NUCLEOTIDE SEQUENCE</scope>
    <source>
        <strain evidence="2">AP13</strain>
    </source>
</reference>
<dbReference type="AlphaFoldDB" id="A0A8T0SYW3"/>
<proteinExistence type="predicted"/>
<gene>
    <name evidence="2" type="ORF">PVAP13_5KG578807</name>
</gene>
<keyword evidence="3" id="KW-1185">Reference proteome</keyword>
<name>A0A8T0SYW3_PANVG</name>
<feature type="compositionally biased region" description="Polar residues" evidence="1">
    <location>
        <begin position="68"/>
        <end position="90"/>
    </location>
</feature>
<evidence type="ECO:0000313" key="3">
    <source>
        <dbReference type="Proteomes" id="UP000823388"/>
    </source>
</evidence>
<comment type="caution">
    <text evidence="2">The sequence shown here is derived from an EMBL/GenBank/DDBJ whole genome shotgun (WGS) entry which is preliminary data.</text>
</comment>
<accession>A0A8T0SYW3</accession>
<feature type="region of interest" description="Disordered" evidence="1">
    <location>
        <begin position="1"/>
        <end position="148"/>
    </location>
</feature>
<sequence>MSGGSLVTHARPGPGPAPAADPREAPTGEALRPSPHPLRGPRRGQRIPGGRSCTSPPPPSPRDPAGSKGSTPRSLSSSSFDLQGDGTTAWSKRRVPRGRIWGRKGARQQPASGSRRRRRESQGAGTVQRPEGWEARAGDDGRAASMPR</sequence>
<feature type="compositionally biased region" description="Basic and acidic residues" evidence="1">
    <location>
        <begin position="131"/>
        <end position="142"/>
    </location>
</feature>